<feature type="compositionally biased region" description="Basic and acidic residues" evidence="1">
    <location>
        <begin position="35"/>
        <end position="47"/>
    </location>
</feature>
<dbReference type="Proteomes" id="UP001174136">
    <property type="component" value="Unassembled WGS sequence"/>
</dbReference>
<proteinExistence type="predicted"/>
<dbReference type="GO" id="GO:0005952">
    <property type="term" value="C:cAMP-dependent protein kinase complex"/>
    <property type="evidence" value="ECO:0007669"/>
    <property type="project" value="TreeGrafter"/>
</dbReference>
<evidence type="ECO:0000256" key="1">
    <source>
        <dbReference type="SAM" id="MobiDB-lite"/>
    </source>
</evidence>
<dbReference type="InterPro" id="IPR053084">
    <property type="entry name" value="AKAP"/>
</dbReference>
<dbReference type="PANTHER" id="PTHR35075:SF1">
    <property type="entry name" value="A-KINASE ANCHOR PROTEIN 14"/>
    <property type="match status" value="1"/>
</dbReference>
<reference evidence="2" key="1">
    <citation type="journal article" date="2023" name="Front. Mar. Sci.">
        <title>A new Merluccius polli reference genome to investigate the effects of global change in West African waters.</title>
        <authorList>
            <person name="Mateo J.L."/>
            <person name="Blanco-Fernandez C."/>
            <person name="Garcia-Vazquez E."/>
            <person name="Machado-Schiaffino G."/>
        </authorList>
    </citation>
    <scope>NUCLEOTIDE SEQUENCE</scope>
    <source>
        <strain evidence="2">C29</strain>
        <tissue evidence="2">Fin</tissue>
    </source>
</reference>
<dbReference type="Pfam" id="PF14469">
    <property type="entry name" value="AKAP28"/>
    <property type="match status" value="1"/>
</dbReference>
<dbReference type="AlphaFoldDB" id="A0AA47NRD3"/>
<name>A0AA47NRD3_MERPO</name>
<keyword evidence="3" id="KW-1185">Reference proteome</keyword>
<gene>
    <name evidence="2" type="primary">Akap14</name>
    <name evidence="2" type="ORF">N1851_030877</name>
</gene>
<evidence type="ECO:0000313" key="2">
    <source>
        <dbReference type="EMBL" id="KAK0133597.1"/>
    </source>
</evidence>
<dbReference type="GO" id="GO:0034237">
    <property type="term" value="F:protein kinase A regulatory subunit binding"/>
    <property type="evidence" value="ECO:0007669"/>
    <property type="project" value="TreeGrafter"/>
</dbReference>
<accession>A0AA47NRD3</accession>
<sequence>MEADRPPSNVSLNAEELVTTVLERAQQAVMNDTDTDQRTEPTDGPRRHVDWASCRDFNVDLGLRQISQYVGTWDVDPRWLLHVAHLETTEEDYNTVHRYRARWSIPTRRCPVPRETASVYFSVRVSKVRPRDDPVEVRYVVEASRSEVRVAAAGGREETRFRERWLEDLAGSKALLRQTVDF</sequence>
<feature type="region of interest" description="Disordered" evidence="1">
    <location>
        <begin position="26"/>
        <end position="47"/>
    </location>
</feature>
<dbReference type="InterPro" id="IPR025663">
    <property type="entry name" value="AKAP_28"/>
</dbReference>
<dbReference type="EMBL" id="JAOPHQ010005979">
    <property type="protein sequence ID" value="KAK0133597.1"/>
    <property type="molecule type" value="Genomic_DNA"/>
</dbReference>
<evidence type="ECO:0000313" key="3">
    <source>
        <dbReference type="Proteomes" id="UP001174136"/>
    </source>
</evidence>
<protein>
    <submittedName>
        <fullName evidence="2">A-kinase anchor protein 14</fullName>
    </submittedName>
</protein>
<comment type="caution">
    <text evidence="2">The sequence shown here is derived from an EMBL/GenBank/DDBJ whole genome shotgun (WGS) entry which is preliminary data.</text>
</comment>
<dbReference type="PANTHER" id="PTHR35075">
    <property type="entry name" value="A-KINASE ANCHOR PROTEIN 14"/>
    <property type="match status" value="1"/>
</dbReference>
<organism evidence="2 3">
    <name type="scientific">Merluccius polli</name>
    <name type="common">Benguela hake</name>
    <name type="synonym">Merluccius cadenati</name>
    <dbReference type="NCBI Taxonomy" id="89951"/>
    <lineage>
        <taxon>Eukaryota</taxon>
        <taxon>Metazoa</taxon>
        <taxon>Chordata</taxon>
        <taxon>Craniata</taxon>
        <taxon>Vertebrata</taxon>
        <taxon>Euteleostomi</taxon>
        <taxon>Actinopterygii</taxon>
        <taxon>Neopterygii</taxon>
        <taxon>Teleostei</taxon>
        <taxon>Neoteleostei</taxon>
        <taxon>Acanthomorphata</taxon>
        <taxon>Zeiogadaria</taxon>
        <taxon>Gadariae</taxon>
        <taxon>Gadiformes</taxon>
        <taxon>Gadoidei</taxon>
        <taxon>Merlucciidae</taxon>
        <taxon>Merluccius</taxon>
    </lineage>
</organism>